<dbReference type="InterPro" id="IPR046568">
    <property type="entry name" value="DUF6722"/>
</dbReference>
<sequence length="105" mass="12159">MTGPLVTWFTIVIRIVYTNFSKTIRTPNIFNTRIPEIHFLTNSEESHKLKGVKWFVNREAKDNVSKYFYDISKIIVGTAVIAPFINQDYSSKTVLLGFLTDKKEL</sequence>
<dbReference type="Pfam" id="PF20482">
    <property type="entry name" value="DUF6722"/>
    <property type="match status" value="1"/>
</dbReference>
<reference evidence="1" key="1">
    <citation type="journal article" date="2021" name="ISME J.">
        <title>Fine-scale metabolic discontinuity in a stratified prokaryote microbiome of a Red Sea deep halocline.</title>
        <authorList>
            <person name="Michoud G."/>
            <person name="Ngugi D.K."/>
            <person name="Barozzi A."/>
            <person name="Merlino G."/>
            <person name="Calleja M.L."/>
            <person name="Delgado-Huertas A."/>
            <person name="Moran X.A.G."/>
            <person name="Daffonchio D."/>
        </authorList>
    </citation>
    <scope>NUCLEOTIDE SEQUENCE</scope>
    <source>
        <strain evidence="1">SuakinDeep_MAG55_1</strain>
    </source>
</reference>
<evidence type="ECO:0000313" key="2">
    <source>
        <dbReference type="Proteomes" id="UP000722750"/>
    </source>
</evidence>
<comment type="caution">
    <text evidence="1">The sequence shown here is derived from an EMBL/GenBank/DDBJ whole genome shotgun (WGS) entry which is preliminary data.</text>
</comment>
<evidence type="ECO:0000313" key="1">
    <source>
        <dbReference type="EMBL" id="MBS1259533.1"/>
    </source>
</evidence>
<gene>
    <name evidence="1" type="ORF">MAG551_02605</name>
</gene>
<dbReference type="AlphaFoldDB" id="A0A941W592"/>
<organism evidence="1 2">
    <name type="scientific">Candidatus Scalindua arabica</name>
    <dbReference type="NCBI Taxonomy" id="1127984"/>
    <lineage>
        <taxon>Bacteria</taxon>
        <taxon>Pseudomonadati</taxon>
        <taxon>Planctomycetota</taxon>
        <taxon>Candidatus Brocadiia</taxon>
        <taxon>Candidatus Brocadiales</taxon>
        <taxon>Candidatus Scalinduaceae</taxon>
        <taxon>Candidatus Scalindua</taxon>
    </lineage>
</organism>
<accession>A0A941W592</accession>
<name>A0A941W592_9BACT</name>
<dbReference type="EMBL" id="JAANXD010000098">
    <property type="protein sequence ID" value="MBS1259533.1"/>
    <property type="molecule type" value="Genomic_DNA"/>
</dbReference>
<protein>
    <submittedName>
        <fullName evidence="1">Uncharacterized protein</fullName>
    </submittedName>
</protein>
<dbReference type="Proteomes" id="UP000722750">
    <property type="component" value="Unassembled WGS sequence"/>
</dbReference>
<proteinExistence type="predicted"/>